<protein>
    <recommendedName>
        <fullName evidence="8">DNA polymerase delta subunit 2</fullName>
    </recommendedName>
</protein>
<evidence type="ECO:0000256" key="1">
    <source>
        <dbReference type="ARBA" id="ARBA00006035"/>
    </source>
</evidence>
<keyword evidence="2" id="KW-0235">DNA replication</keyword>
<sequence>MADLMTDPSPDAESGTTFSRASASYECQDDRYLLPERTFLPDIQYAPIYFARMIKMQPMLLQKVQKAWPGIKKAKILELVEGEEVAVIGTVYKEMKMKPSILDEYTKDRGDHFLVNAVLDAGLGPQRPLPAPGAEGDAKYLAFVSGLGVGDESANPQRLALVVDYLTGMLGDSREHEKLSRVVRCIVAGGLLRSTEALAQPTTHTHPRKQADVMAPIREMDVLLSQLAAAMPVDVMPGASDPANHSLPQQRLHHCLFPGACSFTSFHRVTNPHSFKVDGVHVLGTAGQNVDDVFKYSTVEERLQILERILHWGHLIPTAPDTLAAHPFPSDDPFIVDRAPHVLFAGCQPEFASRCIKGPDGQQLLTSLPSDHSLRQ</sequence>
<accession>A0AAW1PZ00</accession>
<feature type="region of interest" description="Disordered" evidence="3">
    <location>
        <begin position="1"/>
        <end position="22"/>
    </location>
</feature>
<evidence type="ECO:0000259" key="5">
    <source>
        <dbReference type="Pfam" id="PF18018"/>
    </source>
</evidence>
<name>A0AAW1PZ00_9CHLO</name>
<feature type="domain" description="DNA polymerase alpha/delta/epsilon subunit B" evidence="4">
    <location>
        <begin position="142"/>
        <end position="352"/>
    </location>
</feature>
<organism evidence="6 7">
    <name type="scientific">Symbiochloris irregularis</name>
    <dbReference type="NCBI Taxonomy" id="706552"/>
    <lineage>
        <taxon>Eukaryota</taxon>
        <taxon>Viridiplantae</taxon>
        <taxon>Chlorophyta</taxon>
        <taxon>core chlorophytes</taxon>
        <taxon>Trebouxiophyceae</taxon>
        <taxon>Trebouxiales</taxon>
        <taxon>Trebouxiaceae</taxon>
        <taxon>Symbiochloris</taxon>
    </lineage>
</organism>
<evidence type="ECO:0000313" key="6">
    <source>
        <dbReference type="EMBL" id="KAK9813992.1"/>
    </source>
</evidence>
<evidence type="ECO:0000313" key="7">
    <source>
        <dbReference type="Proteomes" id="UP001465755"/>
    </source>
</evidence>
<dbReference type="Proteomes" id="UP001465755">
    <property type="component" value="Unassembled WGS sequence"/>
</dbReference>
<dbReference type="PANTHER" id="PTHR10416:SF0">
    <property type="entry name" value="DNA POLYMERASE DELTA SUBUNIT 2"/>
    <property type="match status" value="1"/>
</dbReference>
<evidence type="ECO:0008006" key="8">
    <source>
        <dbReference type="Google" id="ProtNLM"/>
    </source>
</evidence>
<dbReference type="Pfam" id="PF04042">
    <property type="entry name" value="DNA_pol_E_B"/>
    <property type="match status" value="1"/>
</dbReference>
<dbReference type="PANTHER" id="PTHR10416">
    <property type="entry name" value="DNA POLYMERASE DELTA SUBUNIT 2"/>
    <property type="match status" value="1"/>
</dbReference>
<comment type="similarity">
    <text evidence="1">Belongs to the DNA polymerase delta/II small subunit family.</text>
</comment>
<dbReference type="EMBL" id="JALJOQ010000002">
    <property type="protein sequence ID" value="KAK9813992.1"/>
    <property type="molecule type" value="Genomic_DNA"/>
</dbReference>
<dbReference type="InterPro" id="IPR024826">
    <property type="entry name" value="DNA_pol_delta/II_ssu"/>
</dbReference>
<evidence type="ECO:0000256" key="2">
    <source>
        <dbReference type="ARBA" id="ARBA00022705"/>
    </source>
</evidence>
<proteinExistence type="inferred from homology"/>
<evidence type="ECO:0000256" key="3">
    <source>
        <dbReference type="SAM" id="MobiDB-lite"/>
    </source>
</evidence>
<dbReference type="GO" id="GO:0003677">
    <property type="term" value="F:DNA binding"/>
    <property type="evidence" value="ECO:0007669"/>
    <property type="project" value="InterPro"/>
</dbReference>
<dbReference type="InterPro" id="IPR040663">
    <property type="entry name" value="DNA_pol_D_N"/>
</dbReference>
<dbReference type="GO" id="GO:0043625">
    <property type="term" value="C:delta DNA polymerase complex"/>
    <property type="evidence" value="ECO:0007669"/>
    <property type="project" value="TreeGrafter"/>
</dbReference>
<feature type="domain" description="DNA polymerase delta subunit OB-fold" evidence="5">
    <location>
        <begin position="44"/>
        <end position="109"/>
    </location>
</feature>
<keyword evidence="7" id="KW-1185">Reference proteome</keyword>
<dbReference type="Pfam" id="PF18018">
    <property type="entry name" value="DNA_pol_D_N"/>
    <property type="match status" value="1"/>
</dbReference>
<comment type="caution">
    <text evidence="6">The sequence shown here is derived from an EMBL/GenBank/DDBJ whole genome shotgun (WGS) entry which is preliminary data.</text>
</comment>
<dbReference type="Gene3D" id="2.40.50.430">
    <property type="match status" value="1"/>
</dbReference>
<dbReference type="AlphaFoldDB" id="A0AAW1PZ00"/>
<reference evidence="6 7" key="1">
    <citation type="journal article" date="2024" name="Nat. Commun.">
        <title>Phylogenomics reveals the evolutionary origins of lichenization in chlorophyte algae.</title>
        <authorList>
            <person name="Puginier C."/>
            <person name="Libourel C."/>
            <person name="Otte J."/>
            <person name="Skaloud P."/>
            <person name="Haon M."/>
            <person name="Grisel S."/>
            <person name="Petersen M."/>
            <person name="Berrin J.G."/>
            <person name="Delaux P.M."/>
            <person name="Dal Grande F."/>
            <person name="Keller J."/>
        </authorList>
    </citation>
    <scope>NUCLEOTIDE SEQUENCE [LARGE SCALE GENOMIC DNA]</scope>
    <source>
        <strain evidence="6 7">SAG 2036</strain>
    </source>
</reference>
<evidence type="ECO:0000259" key="4">
    <source>
        <dbReference type="Pfam" id="PF04042"/>
    </source>
</evidence>
<gene>
    <name evidence="6" type="ORF">WJX73_008449</name>
</gene>
<dbReference type="Gene3D" id="3.60.21.50">
    <property type="match status" value="1"/>
</dbReference>
<dbReference type="GO" id="GO:0006271">
    <property type="term" value="P:DNA strand elongation involved in DNA replication"/>
    <property type="evidence" value="ECO:0007669"/>
    <property type="project" value="TreeGrafter"/>
</dbReference>
<dbReference type="InterPro" id="IPR007185">
    <property type="entry name" value="DNA_pol_a/d/e_bsu"/>
</dbReference>